<evidence type="ECO:0000313" key="4">
    <source>
        <dbReference type="Proteomes" id="UP000431826"/>
    </source>
</evidence>
<dbReference type="InterPro" id="IPR000073">
    <property type="entry name" value="AB_hydrolase_1"/>
</dbReference>
<dbReference type="PANTHER" id="PTHR43798">
    <property type="entry name" value="MONOACYLGLYCEROL LIPASE"/>
    <property type="match status" value="1"/>
</dbReference>
<evidence type="ECO:0000256" key="1">
    <source>
        <dbReference type="SAM" id="MobiDB-lite"/>
    </source>
</evidence>
<protein>
    <submittedName>
        <fullName evidence="3">Alpha/beta hydrolase</fullName>
    </submittedName>
</protein>
<keyword evidence="4" id="KW-1185">Reference proteome</keyword>
<dbReference type="Pfam" id="PF12697">
    <property type="entry name" value="Abhydrolase_6"/>
    <property type="match status" value="1"/>
</dbReference>
<dbReference type="InterPro" id="IPR029058">
    <property type="entry name" value="AB_hydrolase_fold"/>
</dbReference>
<feature type="domain" description="AB hydrolase-1" evidence="2">
    <location>
        <begin position="32"/>
        <end position="259"/>
    </location>
</feature>
<proteinExistence type="predicted"/>
<dbReference type="EMBL" id="BLIR01000001">
    <property type="protein sequence ID" value="GFE35748.1"/>
    <property type="molecule type" value="Genomic_DNA"/>
</dbReference>
<accession>A0A640UI65</accession>
<dbReference type="GO" id="GO:0016787">
    <property type="term" value="F:hydrolase activity"/>
    <property type="evidence" value="ECO:0007669"/>
    <property type="project" value="UniProtKB-KW"/>
</dbReference>
<dbReference type="PANTHER" id="PTHR43798:SF33">
    <property type="entry name" value="HYDROLASE, PUTATIVE (AFU_ORTHOLOGUE AFUA_2G14860)-RELATED"/>
    <property type="match status" value="1"/>
</dbReference>
<organism evidence="3 4">
    <name type="scientific">Streptomyces tubercidicus</name>
    <dbReference type="NCBI Taxonomy" id="47759"/>
    <lineage>
        <taxon>Bacteria</taxon>
        <taxon>Bacillati</taxon>
        <taxon>Actinomycetota</taxon>
        <taxon>Actinomycetes</taxon>
        <taxon>Kitasatosporales</taxon>
        <taxon>Streptomycetaceae</taxon>
        <taxon>Streptomyces</taxon>
    </lineage>
</organism>
<dbReference type="GO" id="GO:0016020">
    <property type="term" value="C:membrane"/>
    <property type="evidence" value="ECO:0007669"/>
    <property type="project" value="TreeGrafter"/>
</dbReference>
<name>A0A640UI65_9ACTN</name>
<evidence type="ECO:0000259" key="2">
    <source>
        <dbReference type="Pfam" id="PF12697"/>
    </source>
</evidence>
<comment type="caution">
    <text evidence="3">The sequence shown here is derived from an EMBL/GenBank/DDBJ whole genome shotgun (WGS) entry which is preliminary data.</text>
</comment>
<keyword evidence="3" id="KW-0378">Hydrolase</keyword>
<dbReference type="Proteomes" id="UP000431826">
    <property type="component" value="Unassembled WGS sequence"/>
</dbReference>
<dbReference type="GeneID" id="96281620"/>
<sequence length="284" mass="30369">MNATTRQDAPERARPAVSKVRGGSSETTARPVVIVHGSMDRSTGFRRVSDHLPDRTVIGYDRRGWGRSRSLGGPDVDHQAHVDDLSAILAELAAPIVLGHSYGALVALAAAAADPSLVAGIVAIEPPVRWLPWWPADDPWEKTVRGAAAEGGPEQAARALLTELLGPASRLHLARAQPSDLAADGTALISEMTDPTVDVPRFNPLTFATPTVVAAGSRSAPHHVEVARRLAELLPHGRFAEISGAGHASHVSHPQEVARLTEQIDSNPEFDSKPENHLIEEQRR</sequence>
<reference evidence="3 4" key="1">
    <citation type="submission" date="2019-12" db="EMBL/GenBank/DDBJ databases">
        <title>Whole genome shotgun sequence of Streptomyces tubercidicus NBRC 13090.</title>
        <authorList>
            <person name="Ichikawa N."/>
            <person name="Kimura A."/>
            <person name="Kitahashi Y."/>
            <person name="Komaki H."/>
            <person name="Tamura T."/>
        </authorList>
    </citation>
    <scope>NUCLEOTIDE SEQUENCE [LARGE SCALE GENOMIC DNA]</scope>
    <source>
        <strain evidence="3 4">NBRC 13090</strain>
    </source>
</reference>
<dbReference type="AlphaFoldDB" id="A0A640UI65"/>
<dbReference type="InterPro" id="IPR050266">
    <property type="entry name" value="AB_hydrolase_sf"/>
</dbReference>
<feature type="region of interest" description="Disordered" evidence="1">
    <location>
        <begin position="1"/>
        <end position="28"/>
    </location>
</feature>
<dbReference type="Gene3D" id="3.40.50.1820">
    <property type="entry name" value="alpha/beta hydrolase"/>
    <property type="match status" value="1"/>
</dbReference>
<dbReference type="RefSeq" id="WP_159742200.1">
    <property type="nucleotide sequence ID" value="NZ_BLIR01000001.1"/>
</dbReference>
<feature type="compositionally biased region" description="Basic and acidic residues" evidence="1">
    <location>
        <begin position="270"/>
        <end position="284"/>
    </location>
</feature>
<dbReference type="OrthoDB" id="3210164at2"/>
<dbReference type="SUPFAM" id="SSF53474">
    <property type="entry name" value="alpha/beta-Hydrolases"/>
    <property type="match status" value="1"/>
</dbReference>
<feature type="region of interest" description="Disordered" evidence="1">
    <location>
        <begin position="260"/>
        <end position="284"/>
    </location>
</feature>
<gene>
    <name evidence="3" type="ORF">Stube_04210</name>
</gene>
<evidence type="ECO:0000313" key="3">
    <source>
        <dbReference type="EMBL" id="GFE35748.1"/>
    </source>
</evidence>